<organism evidence="1 2">
    <name type="scientific">Ameca splendens</name>
    <dbReference type="NCBI Taxonomy" id="208324"/>
    <lineage>
        <taxon>Eukaryota</taxon>
        <taxon>Metazoa</taxon>
        <taxon>Chordata</taxon>
        <taxon>Craniata</taxon>
        <taxon>Vertebrata</taxon>
        <taxon>Euteleostomi</taxon>
        <taxon>Actinopterygii</taxon>
        <taxon>Neopterygii</taxon>
        <taxon>Teleostei</taxon>
        <taxon>Neoteleostei</taxon>
        <taxon>Acanthomorphata</taxon>
        <taxon>Ovalentaria</taxon>
        <taxon>Atherinomorphae</taxon>
        <taxon>Cyprinodontiformes</taxon>
        <taxon>Goodeidae</taxon>
        <taxon>Ameca</taxon>
    </lineage>
</organism>
<reference evidence="1 2" key="1">
    <citation type="submission" date="2021-06" db="EMBL/GenBank/DDBJ databases">
        <authorList>
            <person name="Palmer J.M."/>
        </authorList>
    </citation>
    <scope>NUCLEOTIDE SEQUENCE [LARGE SCALE GENOMIC DNA]</scope>
    <source>
        <strain evidence="1 2">AS_MEX2019</strain>
        <tissue evidence="1">Muscle</tissue>
    </source>
</reference>
<evidence type="ECO:0000313" key="2">
    <source>
        <dbReference type="Proteomes" id="UP001469553"/>
    </source>
</evidence>
<dbReference type="Proteomes" id="UP001469553">
    <property type="component" value="Unassembled WGS sequence"/>
</dbReference>
<protein>
    <submittedName>
        <fullName evidence="1">Uncharacterized protein</fullName>
    </submittedName>
</protein>
<gene>
    <name evidence="1" type="ORF">AMECASPLE_024902</name>
</gene>
<accession>A0ABV0ZPE2</accession>
<comment type="caution">
    <text evidence="1">The sequence shown here is derived from an EMBL/GenBank/DDBJ whole genome shotgun (WGS) entry which is preliminary data.</text>
</comment>
<proteinExistence type="predicted"/>
<keyword evidence="2" id="KW-1185">Reference proteome</keyword>
<dbReference type="EMBL" id="JAHRIP010068243">
    <property type="protein sequence ID" value="MEQ2308124.1"/>
    <property type="molecule type" value="Genomic_DNA"/>
</dbReference>
<evidence type="ECO:0000313" key="1">
    <source>
        <dbReference type="EMBL" id="MEQ2308124.1"/>
    </source>
</evidence>
<sequence>MGCAHWNHSGFVPLRVSSNCKGSYWILTLASKGQVLVPTCEWTAFRKRGVVIHLLHRHTHTHPDGLWRTQASHVSSYSMKAAERQFKERPIRPCPPATQERHKLLITSGMSLIRAVTE</sequence>
<name>A0ABV0ZPE2_9TELE</name>